<dbReference type="PANTHER" id="PTHR43135">
    <property type="entry name" value="ALPHA-D-RIBOSE 1-METHYLPHOSPHONATE 5-TRIPHOSPHATE DIPHOSPHATASE"/>
    <property type="match status" value="1"/>
</dbReference>
<keyword evidence="3" id="KW-0378">Hydrolase</keyword>
<dbReference type="SUPFAM" id="SSF51556">
    <property type="entry name" value="Metallo-dependent hydrolases"/>
    <property type="match status" value="1"/>
</dbReference>
<dbReference type="InterPro" id="IPR006680">
    <property type="entry name" value="Amidohydro-rel"/>
</dbReference>
<comment type="caution">
    <text evidence="3">The sequence shown here is derived from an EMBL/GenBank/DDBJ whole genome shotgun (WGS) entry which is preliminary data.</text>
</comment>
<dbReference type="InterPro" id="IPR011042">
    <property type="entry name" value="6-blade_b-propeller_TolB-like"/>
</dbReference>
<dbReference type="Gene3D" id="3.30.110.90">
    <property type="entry name" value="Amidohydrolase"/>
    <property type="match status" value="1"/>
</dbReference>
<dbReference type="AlphaFoldDB" id="A0A2N5Y4A5"/>
<protein>
    <submittedName>
        <fullName evidence="3">Amidohydrolase</fullName>
    </submittedName>
</protein>
<evidence type="ECO:0000259" key="2">
    <source>
        <dbReference type="Pfam" id="PF01979"/>
    </source>
</evidence>
<keyword evidence="1" id="KW-0732">Signal</keyword>
<dbReference type="Pfam" id="PF01979">
    <property type="entry name" value="Amidohydro_1"/>
    <property type="match status" value="1"/>
</dbReference>
<dbReference type="Proteomes" id="UP000234845">
    <property type="component" value="Unassembled WGS sequence"/>
</dbReference>
<dbReference type="SUPFAM" id="SSF82171">
    <property type="entry name" value="DPP6 N-terminal domain-like"/>
    <property type="match status" value="1"/>
</dbReference>
<proteinExistence type="predicted"/>
<dbReference type="InterPro" id="IPR032466">
    <property type="entry name" value="Metal_Hydrolase"/>
</dbReference>
<dbReference type="EMBL" id="PKLZ01000003">
    <property type="protein sequence ID" value="PLW83219.1"/>
    <property type="molecule type" value="Genomic_DNA"/>
</dbReference>
<dbReference type="InterPro" id="IPR011059">
    <property type="entry name" value="Metal-dep_hydrolase_composite"/>
</dbReference>
<feature type="signal peptide" evidence="1">
    <location>
        <begin position="1"/>
        <end position="20"/>
    </location>
</feature>
<dbReference type="InterPro" id="IPR011659">
    <property type="entry name" value="WD40"/>
</dbReference>
<keyword evidence="4" id="KW-1185">Reference proteome</keyword>
<dbReference type="GO" id="GO:0016810">
    <property type="term" value="F:hydrolase activity, acting on carbon-nitrogen (but not peptide) bonds"/>
    <property type="evidence" value="ECO:0007669"/>
    <property type="project" value="InterPro"/>
</dbReference>
<dbReference type="Pfam" id="PF07676">
    <property type="entry name" value="PD40"/>
    <property type="match status" value="4"/>
</dbReference>
<accession>A0A2N5Y4A5</accession>
<name>A0A2N5Y4A5_9GAMM</name>
<organism evidence="3 4">
    <name type="scientific">Kineobactrum sediminis</name>
    <dbReference type="NCBI Taxonomy" id="1905677"/>
    <lineage>
        <taxon>Bacteria</taxon>
        <taxon>Pseudomonadati</taxon>
        <taxon>Pseudomonadota</taxon>
        <taxon>Gammaproteobacteria</taxon>
        <taxon>Cellvibrionales</taxon>
        <taxon>Halieaceae</taxon>
        <taxon>Kineobactrum</taxon>
    </lineage>
</organism>
<gene>
    <name evidence="3" type="ORF">CWI75_07340</name>
</gene>
<dbReference type="Gene3D" id="1.20.58.520">
    <property type="entry name" value="Amidohydrolase"/>
    <property type="match status" value="1"/>
</dbReference>
<feature type="domain" description="Amidohydrolase-related" evidence="2">
    <location>
        <begin position="715"/>
        <end position="1047"/>
    </location>
</feature>
<dbReference type="SUPFAM" id="SSF51338">
    <property type="entry name" value="Composite domain of metallo-dependent hydrolases"/>
    <property type="match status" value="1"/>
</dbReference>
<evidence type="ECO:0000313" key="4">
    <source>
        <dbReference type="Proteomes" id="UP000234845"/>
    </source>
</evidence>
<dbReference type="Gene3D" id="2.120.10.30">
    <property type="entry name" value="TolB, C-terminal domain"/>
    <property type="match status" value="2"/>
</dbReference>
<dbReference type="InterPro" id="IPR051781">
    <property type="entry name" value="Metallo-dep_Hydrolase"/>
</dbReference>
<evidence type="ECO:0000313" key="3">
    <source>
        <dbReference type="EMBL" id="PLW83219.1"/>
    </source>
</evidence>
<evidence type="ECO:0000256" key="1">
    <source>
        <dbReference type="SAM" id="SignalP"/>
    </source>
</evidence>
<dbReference type="Gene3D" id="2.30.40.10">
    <property type="entry name" value="Urease, subunit C, domain 1"/>
    <property type="match status" value="1"/>
</dbReference>
<dbReference type="Gene3D" id="3.40.50.10910">
    <property type="entry name" value="Amidohydrolase"/>
    <property type="match status" value="1"/>
</dbReference>
<dbReference type="OrthoDB" id="9758793at2"/>
<reference evidence="4" key="1">
    <citation type="submission" date="2017-11" db="EMBL/GenBank/DDBJ databases">
        <title>The draft genome sequence of Chromatocurvus sp. F02.</title>
        <authorList>
            <person name="Du Z.-J."/>
            <person name="Chang Y.-Q."/>
        </authorList>
    </citation>
    <scope>NUCLEOTIDE SEQUENCE [LARGE SCALE GENOMIC DNA]</scope>
    <source>
        <strain evidence="4">F02</strain>
    </source>
</reference>
<feature type="chain" id="PRO_5014866110" evidence="1">
    <location>
        <begin position="21"/>
        <end position="1077"/>
    </location>
</feature>
<dbReference type="SUPFAM" id="SSF69304">
    <property type="entry name" value="Tricorn protease N-terminal domain"/>
    <property type="match status" value="1"/>
</dbReference>
<sequence>MVKRTLIFSLLLLPCSLTTAETATDASSWDVNNPPLSVTADQATIDVTEGTWMSLDVAPDGKHVVFDLLGDLYEIPLEGGRARAITSGHAWDMQPRYSPDGRYIAFTSDRAGGDNIWTLERATNEFRQVTFETFRLLNNPSWSPDGDYIAARKHFSTSRSLGTGEIWMYHADGGKDNSGQQVVPRPSPTFQKEQGEPAFSADGKSLYFSLNVTPGDTFIYHQDSNTELFQIRRVDLASGDISTVAGGPGGAVRATPSHDGRQLAYVKRVRAESRLFVMDLASGVERMVFDALDLDMQETWAVHGLYPNMAWTPDNEELVFWAQGKIWRLAVASGEIAEVPFSVQGNRDIYPAVRFPVEVAPEEFRTRMVRFAQPSPDGKSVVFESLGRLYVKRGQDAPQPLTSDDSAGFDYAPVWAPDGRNVFFLRWQDDTLTTVRRVSARGGKSRALDHEKGQYTELAISADGDTLALRKLGGSSLLNPEWGVKPGLYLLDSKGGSMAFVSERGRNPHFGPDADRLYAQERADSATGRGSSTASTNLISMTRSGHDVREMATAELATTIRLAPDGRHITFEDGQQMYLAAATFTGKPLVLDAAETAFPTVQVSTIGGSYLGWNTAGTAVSWSTGSELKTVAVTDAFAEGFEPPASGNDLSMEVASAVPDTRLALTNARLVTMNSNRDVIEVGTVLVEGNRIRAIGDSTLAIPEGYREVNMAGKTLLPGFVDIHAHGPYGSNDIIPQQNWNMLAHLALGVTTVHNPSSRANLVFAAAEYARAGKILGPRIFSTAEIVYGAKSTSWSPVDNMADALAHVRRLKAQGAITVKNYNQPRRDQRQMVTEAARREGLMAVAEGGSLYHMDMNLIGDGITGIEHNVPVLQMYNDVTQYWSQSEAGYTPTLVVTFGGLTSEDYYYQDTEVWKHPILANFVPPAVLQPRSVRRPMAPAADYRDDDAAAAAKVLLDAGIMVNTGGHGQREGLASHWEMWSFVRGGFSPMEALSAATINPATYLGMDGDIGSLEVGKLADLVILDANPLENIRNTDRISNIVLNGRVYDATTLEEVHTGDATLAPFYWQGRPESAIR</sequence>
<dbReference type="PANTHER" id="PTHR43135:SF3">
    <property type="entry name" value="ALPHA-D-RIBOSE 1-METHYLPHOSPHONATE 5-TRIPHOSPHATE DIPHOSPHATASE"/>
    <property type="match status" value="1"/>
</dbReference>
<dbReference type="RefSeq" id="WP_101520820.1">
    <property type="nucleotide sequence ID" value="NZ_PKLZ01000003.1"/>
</dbReference>